<dbReference type="OrthoDB" id="10067129at2759"/>
<reference evidence="2" key="1">
    <citation type="submission" date="2020-11" db="EMBL/GenBank/DDBJ databases">
        <authorList>
            <person name="Tran Van P."/>
        </authorList>
    </citation>
    <scope>NUCLEOTIDE SEQUENCE</scope>
</reference>
<accession>A0A7R9LBL5</accession>
<dbReference type="Proteomes" id="UP000759131">
    <property type="component" value="Unassembled WGS sequence"/>
</dbReference>
<sequence length="213" mass="24807">ESRRYRKCFEESTQERNFAIIERNGLKQQCTQAFRQALQEIIDLKEQLTRCKRQRDEALKEINQAMAVRIKAAKEMTRLAEENERALTALEGIRQLAEDWDDSESTASIKVVTAAEPEVAQLYGLYQGTPYSIESDLEFVFFRTGANPKLDIPFSKEWITLWTNFAKTGVPTSDKKWPKLVNKAEDYKISRVKDMNPYDFSKTFVDPFKRECN</sequence>
<feature type="non-terminal residue" evidence="2">
    <location>
        <position position="213"/>
    </location>
</feature>
<evidence type="ECO:0000256" key="1">
    <source>
        <dbReference type="SAM" id="Coils"/>
    </source>
</evidence>
<organism evidence="2">
    <name type="scientific">Medioppia subpectinata</name>
    <dbReference type="NCBI Taxonomy" id="1979941"/>
    <lineage>
        <taxon>Eukaryota</taxon>
        <taxon>Metazoa</taxon>
        <taxon>Ecdysozoa</taxon>
        <taxon>Arthropoda</taxon>
        <taxon>Chelicerata</taxon>
        <taxon>Arachnida</taxon>
        <taxon>Acari</taxon>
        <taxon>Acariformes</taxon>
        <taxon>Sarcoptiformes</taxon>
        <taxon>Oribatida</taxon>
        <taxon>Brachypylina</taxon>
        <taxon>Oppioidea</taxon>
        <taxon>Oppiidae</taxon>
        <taxon>Medioppia</taxon>
    </lineage>
</organism>
<protein>
    <submittedName>
        <fullName evidence="2">Uncharacterized protein</fullName>
    </submittedName>
</protein>
<dbReference type="EMBL" id="CAJPIZ010021189">
    <property type="protein sequence ID" value="CAG2117537.1"/>
    <property type="molecule type" value="Genomic_DNA"/>
</dbReference>
<keyword evidence="3" id="KW-1185">Reference proteome</keyword>
<dbReference type="InterPro" id="IPR029058">
    <property type="entry name" value="AB_hydrolase_fold"/>
</dbReference>
<evidence type="ECO:0000313" key="3">
    <source>
        <dbReference type="Proteomes" id="UP000759131"/>
    </source>
</evidence>
<dbReference type="Gene3D" id="3.40.50.1820">
    <property type="entry name" value="alpha/beta hydrolase"/>
    <property type="match status" value="1"/>
</dbReference>
<name>A0A7R9LBL5_9ACAR</name>
<feature type="coiled-coil region" evidence="1">
    <location>
        <begin position="27"/>
        <end position="68"/>
    </location>
</feature>
<dbReference type="EMBL" id="OC875764">
    <property type="protein sequence ID" value="CAD7638687.1"/>
    <property type="molecule type" value="Genomic_DNA"/>
</dbReference>
<proteinExistence type="predicted"/>
<keyword evidence="1" id="KW-0175">Coiled coil</keyword>
<gene>
    <name evidence="2" type="ORF">OSB1V03_LOCUS17490</name>
</gene>
<dbReference type="AlphaFoldDB" id="A0A7R9LBL5"/>
<evidence type="ECO:0000313" key="2">
    <source>
        <dbReference type="EMBL" id="CAD7638687.1"/>
    </source>
</evidence>